<gene>
    <name evidence="7" type="ORF">M9458_030432</name>
</gene>
<reference evidence="7 8" key="1">
    <citation type="submission" date="2024-05" db="EMBL/GenBank/DDBJ databases">
        <title>Genome sequencing and assembly of Indian major carp, Cirrhinus mrigala (Hamilton, 1822).</title>
        <authorList>
            <person name="Mohindra V."/>
            <person name="Chowdhury L.M."/>
            <person name="Lal K."/>
            <person name="Jena J.K."/>
        </authorList>
    </citation>
    <scope>NUCLEOTIDE SEQUENCE [LARGE SCALE GENOMIC DNA]</scope>
    <source>
        <strain evidence="7">CM1030</strain>
        <tissue evidence="7">Blood</tissue>
    </source>
</reference>
<dbReference type="PANTHER" id="PTHR10961">
    <property type="entry name" value="PEROXISOMAL SARCOSINE OXIDASE"/>
    <property type="match status" value="1"/>
</dbReference>
<evidence type="ECO:0000256" key="4">
    <source>
        <dbReference type="ARBA" id="ARBA00022827"/>
    </source>
</evidence>
<evidence type="ECO:0000256" key="1">
    <source>
        <dbReference type="ARBA" id="ARBA00001974"/>
    </source>
</evidence>
<dbReference type="GO" id="GO:0016491">
    <property type="term" value="F:oxidoreductase activity"/>
    <property type="evidence" value="ECO:0007669"/>
    <property type="project" value="UniProtKB-KW"/>
</dbReference>
<dbReference type="Pfam" id="PF01266">
    <property type="entry name" value="DAO"/>
    <property type="match status" value="1"/>
</dbReference>
<dbReference type="InterPro" id="IPR045170">
    <property type="entry name" value="MTOX"/>
</dbReference>
<evidence type="ECO:0000256" key="3">
    <source>
        <dbReference type="ARBA" id="ARBA00022630"/>
    </source>
</evidence>
<dbReference type="InterPro" id="IPR036188">
    <property type="entry name" value="FAD/NAD-bd_sf"/>
</dbReference>
<proteinExistence type="inferred from homology"/>
<protein>
    <recommendedName>
        <fullName evidence="6">FAD dependent oxidoreductase domain-containing protein</fullName>
    </recommendedName>
</protein>
<dbReference type="InterPro" id="IPR006076">
    <property type="entry name" value="FAD-dep_OxRdtase"/>
</dbReference>
<comment type="similarity">
    <text evidence="2">Belongs to the MSOX/MTOX family.</text>
</comment>
<keyword evidence="8" id="KW-1185">Reference proteome</keyword>
<dbReference type="PANTHER" id="PTHR10961:SF46">
    <property type="entry name" value="PEROXISOMAL SARCOSINE OXIDASE"/>
    <property type="match status" value="1"/>
</dbReference>
<dbReference type="Gene3D" id="3.50.50.60">
    <property type="entry name" value="FAD/NAD(P)-binding domain"/>
    <property type="match status" value="1"/>
</dbReference>
<evidence type="ECO:0000256" key="5">
    <source>
        <dbReference type="ARBA" id="ARBA00023002"/>
    </source>
</evidence>
<evidence type="ECO:0000256" key="2">
    <source>
        <dbReference type="ARBA" id="ARBA00010989"/>
    </source>
</evidence>
<keyword evidence="4" id="KW-0274">FAD</keyword>
<dbReference type="EMBL" id="JAMKFB020000015">
    <property type="protein sequence ID" value="KAL0174464.1"/>
    <property type="molecule type" value="Genomic_DNA"/>
</dbReference>
<organism evidence="7 8">
    <name type="scientific">Cirrhinus mrigala</name>
    <name type="common">Mrigala</name>
    <dbReference type="NCBI Taxonomy" id="683832"/>
    <lineage>
        <taxon>Eukaryota</taxon>
        <taxon>Metazoa</taxon>
        <taxon>Chordata</taxon>
        <taxon>Craniata</taxon>
        <taxon>Vertebrata</taxon>
        <taxon>Euteleostomi</taxon>
        <taxon>Actinopterygii</taxon>
        <taxon>Neopterygii</taxon>
        <taxon>Teleostei</taxon>
        <taxon>Ostariophysi</taxon>
        <taxon>Cypriniformes</taxon>
        <taxon>Cyprinidae</taxon>
        <taxon>Labeoninae</taxon>
        <taxon>Labeonini</taxon>
        <taxon>Cirrhinus</taxon>
    </lineage>
</organism>
<comment type="caution">
    <text evidence="7">The sequence shown here is derived from an EMBL/GenBank/DDBJ whole genome shotgun (WGS) entry which is preliminary data.</text>
</comment>
<keyword evidence="3" id="KW-0285">Flavoprotein</keyword>
<dbReference type="AlphaFoldDB" id="A0ABD0PK83"/>
<feature type="non-terminal residue" evidence="7">
    <location>
        <position position="61"/>
    </location>
</feature>
<dbReference type="Proteomes" id="UP001529510">
    <property type="component" value="Unassembled WGS sequence"/>
</dbReference>
<evidence type="ECO:0000259" key="6">
    <source>
        <dbReference type="Pfam" id="PF01266"/>
    </source>
</evidence>
<name>A0ABD0PK83_CIRMR</name>
<keyword evidence="5" id="KW-0560">Oxidoreductase</keyword>
<evidence type="ECO:0000313" key="8">
    <source>
        <dbReference type="Proteomes" id="UP001529510"/>
    </source>
</evidence>
<comment type="cofactor">
    <cofactor evidence="1">
        <name>FAD</name>
        <dbReference type="ChEBI" id="CHEBI:57692"/>
    </cofactor>
</comment>
<feature type="non-terminal residue" evidence="7">
    <location>
        <position position="1"/>
    </location>
</feature>
<feature type="domain" description="FAD dependent oxidoreductase" evidence="6">
    <location>
        <begin position="2"/>
        <end position="52"/>
    </location>
</feature>
<sequence>RLFQSSGGVIKDGEKVTDIAPGAVVTVTTGSGVYRGRSLVITAGPWANTLLTHTGLQLPLK</sequence>
<dbReference type="SUPFAM" id="SSF51905">
    <property type="entry name" value="FAD/NAD(P)-binding domain"/>
    <property type="match status" value="1"/>
</dbReference>
<evidence type="ECO:0000313" key="7">
    <source>
        <dbReference type="EMBL" id="KAL0174464.1"/>
    </source>
</evidence>
<accession>A0ABD0PK83</accession>